<name>B0YE78_ASPFC</name>
<feature type="region of interest" description="Disordered" evidence="1">
    <location>
        <begin position="1"/>
        <end position="68"/>
    </location>
</feature>
<sequence>MWARLLAGDLERESEKDDNERRRDLERDKERGRYKSCRSMGRERPCFRGGSYLRRPEPPRPFSAGGGEREKALLGSTIETFRTAPSNWASCMCDTAASASAGS</sequence>
<evidence type="ECO:0000256" key="1">
    <source>
        <dbReference type="SAM" id="MobiDB-lite"/>
    </source>
</evidence>
<feature type="compositionally biased region" description="Basic and acidic residues" evidence="1">
    <location>
        <begin position="9"/>
        <end position="33"/>
    </location>
</feature>
<protein>
    <submittedName>
        <fullName evidence="2">Uncharacterized protein</fullName>
    </submittedName>
</protein>
<proteinExistence type="predicted"/>
<gene>
    <name evidence="2" type="ORF">AFUB_098220</name>
</gene>
<dbReference type="AlphaFoldDB" id="B0YE78"/>
<accession>B0YE78</accession>
<dbReference type="EMBL" id="DS499603">
    <property type="protein sequence ID" value="EDP47222.1"/>
    <property type="molecule type" value="Genomic_DNA"/>
</dbReference>
<reference evidence="2 3" key="1">
    <citation type="journal article" date="2008" name="PLoS Genet.">
        <title>Genomic islands in the pathogenic filamentous fungus Aspergillus fumigatus.</title>
        <authorList>
            <person name="Fedorova N.D."/>
            <person name="Khaldi N."/>
            <person name="Joardar V.S."/>
            <person name="Maiti R."/>
            <person name="Amedeo P."/>
            <person name="Anderson M.J."/>
            <person name="Crabtree J."/>
            <person name="Silva J.C."/>
            <person name="Badger J.H."/>
            <person name="Albarraq A."/>
            <person name="Angiuoli S."/>
            <person name="Bussey H."/>
            <person name="Bowyer P."/>
            <person name="Cotty P.J."/>
            <person name="Dyer P.S."/>
            <person name="Egan A."/>
            <person name="Galens K."/>
            <person name="Fraser-Liggett C.M."/>
            <person name="Haas B.J."/>
            <person name="Inman J.M."/>
            <person name="Kent R."/>
            <person name="Lemieux S."/>
            <person name="Malavazi I."/>
            <person name="Orvis J."/>
            <person name="Roemer T."/>
            <person name="Ronning C.M."/>
            <person name="Sundaram J.P."/>
            <person name="Sutton G."/>
            <person name="Turner G."/>
            <person name="Venter J.C."/>
            <person name="White O.R."/>
            <person name="Whitty B.R."/>
            <person name="Youngman P."/>
            <person name="Wolfe K.H."/>
            <person name="Goldman G.H."/>
            <person name="Wortman J.R."/>
            <person name="Jiang B."/>
            <person name="Denning D.W."/>
            <person name="Nierman W.C."/>
        </authorList>
    </citation>
    <scope>NUCLEOTIDE SEQUENCE [LARGE SCALE GENOMIC DNA]</scope>
    <source>
        <strain evidence="3">CBS 144.89 / FGSC A1163 / CEA10</strain>
    </source>
</reference>
<keyword evidence="3" id="KW-1185">Reference proteome</keyword>
<evidence type="ECO:0000313" key="2">
    <source>
        <dbReference type="EMBL" id="EDP47222.1"/>
    </source>
</evidence>
<dbReference type="HOGENOM" id="CLU_2263151_0_0_1"/>
<evidence type="ECO:0000313" key="3">
    <source>
        <dbReference type="Proteomes" id="UP000001699"/>
    </source>
</evidence>
<dbReference type="Proteomes" id="UP000001699">
    <property type="component" value="Unassembled WGS sequence"/>
</dbReference>
<organism evidence="2 3">
    <name type="scientific">Aspergillus fumigatus (strain CBS 144.89 / FGSC A1163 / CEA10)</name>
    <name type="common">Neosartorya fumigata</name>
    <dbReference type="NCBI Taxonomy" id="451804"/>
    <lineage>
        <taxon>Eukaryota</taxon>
        <taxon>Fungi</taxon>
        <taxon>Dikarya</taxon>
        <taxon>Ascomycota</taxon>
        <taxon>Pezizomycotina</taxon>
        <taxon>Eurotiomycetes</taxon>
        <taxon>Eurotiomycetidae</taxon>
        <taxon>Eurotiales</taxon>
        <taxon>Aspergillaceae</taxon>
        <taxon>Aspergillus</taxon>
        <taxon>Aspergillus subgen. Fumigati</taxon>
    </lineage>
</organism>
<dbReference type="VEuPathDB" id="FungiDB:AFUB_098220"/>